<accession>A0A9P9WK58</accession>
<evidence type="ECO:0000313" key="3">
    <source>
        <dbReference type="Proteomes" id="UP000829685"/>
    </source>
</evidence>
<evidence type="ECO:0000313" key="2">
    <source>
        <dbReference type="EMBL" id="KAI1867458.1"/>
    </source>
</evidence>
<reference evidence="2" key="1">
    <citation type="submission" date="2021-03" db="EMBL/GenBank/DDBJ databases">
        <title>Revisited historic fungal species revealed as producer of novel bioactive compounds through whole genome sequencing and comparative genomics.</title>
        <authorList>
            <person name="Vignolle G.A."/>
            <person name="Hochenegger N."/>
            <person name="Mach R.L."/>
            <person name="Mach-Aigner A.R."/>
            <person name="Javad Rahimi M."/>
            <person name="Salim K.A."/>
            <person name="Chan C.M."/>
            <person name="Lim L.B.L."/>
            <person name="Cai F."/>
            <person name="Druzhinina I.S."/>
            <person name="U'Ren J.M."/>
            <person name="Derntl C."/>
        </authorList>
    </citation>
    <scope>NUCLEOTIDE SEQUENCE</scope>
    <source>
        <strain evidence="2">TUCIM 5799</strain>
    </source>
</reference>
<dbReference type="PANTHER" id="PTHR38695">
    <property type="entry name" value="AMINO ACID PERMEASE_ SLC12A DOMAIN-CONTAINING PROTEIN"/>
    <property type="match status" value="1"/>
</dbReference>
<feature type="domain" description="Luciferase" evidence="1">
    <location>
        <begin position="172"/>
        <end position="235"/>
    </location>
</feature>
<evidence type="ECO:0000259" key="1">
    <source>
        <dbReference type="Pfam" id="PF17648"/>
    </source>
</evidence>
<keyword evidence="3" id="KW-1185">Reference proteome</keyword>
<dbReference type="InterPro" id="IPR040841">
    <property type="entry name" value="Luciferase_dom"/>
</dbReference>
<dbReference type="OrthoDB" id="5358398at2759"/>
<sequence length="245" mass="27009">MAEDMIQKVVSTLRANPALTGLITTAAVGVAWTVNDFLEWKSFGTGGTPPTWAGYWKITKLRVNALLRGDDLLDTSVLSRSGPGYLVNLPRRSGSRPKLMPRILPQRQVPEQMLSTASRTQLHGLVTSIAASRPDLFEVKPSHTEGKTTEGLYARKDVETLNPIARDPVLDHEIAHSHPAEDSLHVWLSDRDAIDVIEKGWGQRFCLPFVKSGWTMVYAPRNLEEVQVVESIVKAGASFITGTEV</sequence>
<proteinExistence type="predicted"/>
<dbReference type="InterPro" id="IPR048273">
    <property type="entry name" value="Luciferase"/>
</dbReference>
<dbReference type="PANTHER" id="PTHR38695:SF1">
    <property type="entry name" value="AMINO ACID PERMEASE_ SLC12A DOMAIN-CONTAINING PROTEIN"/>
    <property type="match status" value="1"/>
</dbReference>
<organism evidence="2 3">
    <name type="scientific">Neoarthrinium moseri</name>
    <dbReference type="NCBI Taxonomy" id="1658444"/>
    <lineage>
        <taxon>Eukaryota</taxon>
        <taxon>Fungi</taxon>
        <taxon>Dikarya</taxon>
        <taxon>Ascomycota</taxon>
        <taxon>Pezizomycotina</taxon>
        <taxon>Sordariomycetes</taxon>
        <taxon>Xylariomycetidae</taxon>
        <taxon>Amphisphaeriales</taxon>
        <taxon>Apiosporaceae</taxon>
        <taxon>Neoarthrinium</taxon>
    </lineage>
</organism>
<protein>
    <recommendedName>
        <fullName evidence="1">Luciferase domain-containing protein</fullName>
    </recommendedName>
</protein>
<dbReference type="Proteomes" id="UP000829685">
    <property type="component" value="Unassembled WGS sequence"/>
</dbReference>
<dbReference type="Pfam" id="PF17648">
    <property type="entry name" value="Luciferase"/>
    <property type="match status" value="1"/>
</dbReference>
<dbReference type="EMBL" id="JAFIMR010000018">
    <property type="protein sequence ID" value="KAI1867458.1"/>
    <property type="molecule type" value="Genomic_DNA"/>
</dbReference>
<name>A0A9P9WK58_9PEZI</name>
<comment type="caution">
    <text evidence="2">The sequence shown here is derived from an EMBL/GenBank/DDBJ whole genome shotgun (WGS) entry which is preliminary data.</text>
</comment>
<dbReference type="AlphaFoldDB" id="A0A9P9WK58"/>
<gene>
    <name evidence="2" type="ORF">JX265_007260</name>
</gene>